<accession>A0A7R9BEB5</accession>
<feature type="compositionally biased region" description="Basic and acidic residues" evidence="6">
    <location>
        <begin position="1385"/>
        <end position="1404"/>
    </location>
</feature>
<evidence type="ECO:0000256" key="1">
    <source>
        <dbReference type="ARBA" id="ARBA00004123"/>
    </source>
</evidence>
<feature type="region of interest" description="Disordered" evidence="6">
    <location>
        <begin position="1615"/>
        <end position="1666"/>
    </location>
</feature>
<feature type="compositionally biased region" description="Basic and acidic residues" evidence="6">
    <location>
        <begin position="1617"/>
        <end position="1631"/>
    </location>
</feature>
<evidence type="ECO:0000313" key="11">
    <source>
        <dbReference type="Proteomes" id="UP000678499"/>
    </source>
</evidence>
<dbReference type="Pfam" id="PF11262">
    <property type="entry name" value="Tho2"/>
    <property type="match status" value="1"/>
</dbReference>
<feature type="domain" description="THO complex subunit 2 N-terminal" evidence="9">
    <location>
        <begin position="8"/>
        <end position="461"/>
    </location>
</feature>
<dbReference type="InterPro" id="IPR021726">
    <property type="entry name" value="THO_THOC2_N"/>
</dbReference>
<feature type="compositionally biased region" description="Polar residues" evidence="6">
    <location>
        <begin position="1412"/>
        <end position="1428"/>
    </location>
</feature>
<dbReference type="GO" id="GO:0000445">
    <property type="term" value="C:THO complex part of transcription export complex"/>
    <property type="evidence" value="ECO:0007669"/>
    <property type="project" value="TreeGrafter"/>
</dbReference>
<dbReference type="Proteomes" id="UP000678499">
    <property type="component" value="Unassembled WGS sequence"/>
</dbReference>
<evidence type="ECO:0000259" key="9">
    <source>
        <dbReference type="Pfam" id="PF16134"/>
    </source>
</evidence>
<evidence type="ECO:0000256" key="5">
    <source>
        <dbReference type="ARBA" id="ARBA00047033"/>
    </source>
</evidence>
<comment type="subcellular location">
    <subcellularLocation>
        <location evidence="1">Nucleus</location>
    </subcellularLocation>
</comment>
<gene>
    <name evidence="10" type="ORF">NMOB1V02_LOCUS1534</name>
</gene>
<dbReference type="GO" id="GO:0003729">
    <property type="term" value="F:mRNA binding"/>
    <property type="evidence" value="ECO:0007669"/>
    <property type="project" value="TreeGrafter"/>
</dbReference>
<reference evidence="10" key="1">
    <citation type="submission" date="2020-11" db="EMBL/GenBank/DDBJ databases">
        <authorList>
            <person name="Tran Van P."/>
        </authorList>
    </citation>
    <scope>NUCLEOTIDE SEQUENCE</scope>
</reference>
<evidence type="ECO:0000259" key="8">
    <source>
        <dbReference type="Pfam" id="PF11732"/>
    </source>
</evidence>
<keyword evidence="11" id="KW-1185">Reference proteome</keyword>
<dbReference type="OrthoDB" id="29024at2759"/>
<dbReference type="GO" id="GO:0006406">
    <property type="term" value="P:mRNA export from nucleus"/>
    <property type="evidence" value="ECO:0007669"/>
    <property type="project" value="InterPro"/>
</dbReference>
<feature type="compositionally biased region" description="Basic and acidic residues" evidence="6">
    <location>
        <begin position="1429"/>
        <end position="1450"/>
    </location>
</feature>
<name>A0A7R9BEB5_9CRUS</name>
<feature type="domain" description="THO complex subunitTHOC2 N-terminal" evidence="8">
    <location>
        <begin position="632"/>
        <end position="705"/>
    </location>
</feature>
<evidence type="ECO:0000256" key="4">
    <source>
        <dbReference type="ARBA" id="ARBA00023242"/>
    </source>
</evidence>
<evidence type="ECO:0000256" key="2">
    <source>
        <dbReference type="ARBA" id="ARBA00007857"/>
    </source>
</evidence>
<dbReference type="PANTHER" id="PTHR21597:SF0">
    <property type="entry name" value="THO COMPLEX SUBUNIT 2"/>
    <property type="match status" value="1"/>
</dbReference>
<feature type="compositionally biased region" description="Basic residues" evidence="6">
    <location>
        <begin position="1373"/>
        <end position="1384"/>
    </location>
</feature>
<dbReference type="InterPro" id="IPR021418">
    <property type="entry name" value="THO_THOC2_C"/>
</dbReference>
<evidence type="ECO:0000256" key="6">
    <source>
        <dbReference type="SAM" id="MobiDB-lite"/>
    </source>
</evidence>
<feature type="compositionally biased region" description="Basic and acidic residues" evidence="6">
    <location>
        <begin position="1299"/>
        <end position="1310"/>
    </location>
</feature>
<dbReference type="GO" id="GO:0006397">
    <property type="term" value="P:mRNA processing"/>
    <property type="evidence" value="ECO:0007669"/>
    <property type="project" value="InterPro"/>
</dbReference>
<evidence type="ECO:0000259" key="7">
    <source>
        <dbReference type="Pfam" id="PF11262"/>
    </source>
</evidence>
<evidence type="ECO:0000313" key="10">
    <source>
        <dbReference type="EMBL" id="CAD7273660.1"/>
    </source>
</evidence>
<keyword evidence="4" id="KW-0539">Nucleus</keyword>
<protein>
    <recommendedName>
        <fullName evidence="3">THO complex subunit 2</fullName>
    </recommendedName>
</protein>
<evidence type="ECO:0000256" key="3">
    <source>
        <dbReference type="ARBA" id="ARBA00019596"/>
    </source>
</evidence>
<dbReference type="PANTHER" id="PTHR21597">
    <property type="entry name" value="THO2 PROTEIN"/>
    <property type="match status" value="1"/>
</dbReference>
<comment type="similarity">
    <text evidence="2">Belongs to the THOC2 family.</text>
</comment>
<feature type="domain" description="THO complex subunit 2 N-terminal" evidence="9">
    <location>
        <begin position="494"/>
        <end position="630"/>
    </location>
</feature>
<comment type="subunit">
    <text evidence="5">Component of the THO subcomplex, which is composed of THOC1, THOC2, THOC3, THOC5, THOC6 and THOC7. The THO subcomplex interacts with DDX39B to form the THO-DDX39B complex which multimerizes into a 28-subunit tetrameric assembly. Component of the transcription/export (TREX) complex at least composed of ALYREF/THOC4, DDX39B, SARNP/CIP29, CHTOP and the THO subcomplex; in the complex interacts with THOC1, THOC3, THOC5, THOC7 and DDX39B. TREX seems to have a dynamic structure involving ATP-dependent remodeling. Interacts with POLDIP3 and ZC3H11A.</text>
</comment>
<proteinExistence type="inferred from homology"/>
<dbReference type="Pfam" id="PF11732">
    <property type="entry name" value="Thoc2"/>
    <property type="match status" value="1"/>
</dbReference>
<feature type="region of interest" description="Disordered" evidence="6">
    <location>
        <begin position="1284"/>
        <end position="1494"/>
    </location>
</feature>
<dbReference type="Pfam" id="PF16134">
    <property type="entry name" value="THOC2_N"/>
    <property type="match status" value="2"/>
</dbReference>
<sequence>MISTPKSIWTSWEKTGKEEFIKLCLMLDPSKDESGTDGFPRLMAELIDKIALKLVDSKSAASVVRKIISRNPSLLYRFLDVINALDSLHPAMSDGTFDDTRTAVVNLLMEVLPVLAGCENVLRIRLEPPLLKDIGFVKNIQLFNTNYKQQKYNLLREESEGFSKLVTHLTQDLNGTSTEDLIEVIRGLIGHFNLDPNRVMQLLLNVLEARSGEANVVGLFLEVIRAFSDSDKTVLVEMCGAALKSSMDPSPDVEAEQTEDELYLNVDDIEIAAESGDNLDKSANKSGDDCISLEKKVASDAVRTVKVPHSNRAVEDEFQRCRMIALLISDGMFEVEDIIPWLTPEASVLKSQMEARLSDSQEALRRVNLVSLAGPAVEHETRDWDDEEQVSSLLKEYTGNQWLLLIESLLNLGDWVHAHQLMSCKSLPDYYAISHPPIALSLCRLLLKVINPIYEKISEKEAWEVRQLEDASGPFRRLPDSVERLSDFAPDAFQMILTLGPYIYHDATLMWRIVRIAFRFFEMNRKDGEMNLAEHYDTVSEADEKTRDVEFIWYHVFEESLLPALSMIDCASALAEEMWNVIRLFHFQISWKNEVYKKHPLLMEKCAKLTKRAKDMMKRISKDTVKLSGRHFGKMSHSNPAVLFDYTLKQIVVYDNLITPVVESFKYLTSLSLDVLGYCLLELLADPRKSAEKHIGTSIASWMQNACSFAGAVYKKFPIDLSPVLHFVANQLAENKSFDLLLLKEIVGKLGGIEALQDRSMNINQILAYGCGGDVLRVEVLNAFSQIRNTKRSILRLKEALVKSNLTVPLFLAVSQQRVSVIFSEESSDHPTHNKLVSQLYDQIQEILGQFATFLTVNMSAEEYSKLLPPIARILGLSAEENLPNGELPSSRSSLVAPEVAFCLYRPKIQYLIASKVQETHGSDKKLSERFAEAYKAVLKEVEQDVERSMSKSTLESFSPSFLATFWALSLSDLKVPTEQYEAEIGKLEAHIDVLKQQNSRDIPAKIRKEIDRATHVIDLLKDEKKKRKEHVDRIMEVLKKDRSKFFEISPSSSHQRVIKPEILMKFLQTCILPRVSYSVIDAMFCAQFIYTLHGLKTPGFTTMILVDRIMCDVGRTLSTLTEDEATRYGKFLLEILSITSKWHKKENFPQKPEEYPGFLTRIVRDPRNEAYLSYEDYRHLCHKWHYKMGKGFITGLESTEYVPIRNSLLILIGILPEYPIMQPLHALIMKRIDAVITVESKNRRDLSVLATSYKSHFAARVKTRPLLLEHEFHLKKEKPSEITKNSLKANASVSLKSNTERNDSARKETNIPAASTGHVPRPSVDSPSSAEGDRSKGRKTTRLEAGLGSASPPPIKKEKKEKKDKKNEKEHHKLKKETKHKKDGKSPKEDKQAKADRKLEKKAARAALASTVDSATAKSNGDTSTRANSRDSSKDSAKDHSRGSSKDARNSVANQQGLSPVSSSSGGVSPAGSPKPPPRRHSPITSRDARTEDAKVVQVKLEAFVLRTGTKLAGLEIPSFSGLAIVPRLRRVPSAEVCEARLDRSRSRSEDTFPSPIFSLPTRVKRIRQVRRSVVSGSTCQPPARGSSSPYHVISYTHLLYSLTVVVNPLWQLQGPDRREDPRDRREKKPSNVNLGSVPSKREDVEDGEYVSAGGDAGRGIRRKPDRPLRVPVRVRIEGALSLSHFKVSSESYVICQLVLRIIFFRAPEMHQADQETEKEIILRIDGVTPEMAVRISERNIVIIRSVHQNGIDLQSAMLPQLTHVQEDWMTECTQVIIVVDVISQKHCVTDTELPN</sequence>
<dbReference type="EMBL" id="CAJPEX010000156">
    <property type="protein sequence ID" value="CAG0913812.1"/>
    <property type="molecule type" value="Genomic_DNA"/>
</dbReference>
<feature type="domain" description="THO complex subunitTHOC2 C-terminal" evidence="7">
    <location>
        <begin position="956"/>
        <end position="1257"/>
    </location>
</feature>
<organism evidence="10">
    <name type="scientific">Notodromas monacha</name>
    <dbReference type="NCBI Taxonomy" id="399045"/>
    <lineage>
        <taxon>Eukaryota</taxon>
        <taxon>Metazoa</taxon>
        <taxon>Ecdysozoa</taxon>
        <taxon>Arthropoda</taxon>
        <taxon>Crustacea</taxon>
        <taxon>Oligostraca</taxon>
        <taxon>Ostracoda</taxon>
        <taxon>Podocopa</taxon>
        <taxon>Podocopida</taxon>
        <taxon>Cypridocopina</taxon>
        <taxon>Cypridoidea</taxon>
        <taxon>Cyprididae</taxon>
        <taxon>Notodromas</taxon>
    </lineage>
</organism>
<dbReference type="InterPro" id="IPR040007">
    <property type="entry name" value="Tho2"/>
</dbReference>
<feature type="compositionally biased region" description="Low complexity" evidence="6">
    <location>
        <begin position="1460"/>
        <end position="1473"/>
    </location>
</feature>
<feature type="compositionally biased region" description="Polar residues" evidence="6">
    <location>
        <begin position="1284"/>
        <end position="1298"/>
    </location>
</feature>
<dbReference type="EMBL" id="OA882193">
    <property type="protein sequence ID" value="CAD7273660.1"/>
    <property type="molecule type" value="Genomic_DNA"/>
</dbReference>
<dbReference type="InterPro" id="IPR032302">
    <property type="entry name" value="THOC2_N"/>
</dbReference>